<dbReference type="Proteomes" id="UP000538196">
    <property type="component" value="Unassembled WGS sequence"/>
</dbReference>
<dbReference type="Pfam" id="PF13671">
    <property type="entry name" value="AAA_33"/>
    <property type="match status" value="1"/>
</dbReference>
<dbReference type="InterPro" id="IPR027417">
    <property type="entry name" value="P-loop_NTPase"/>
</dbReference>
<dbReference type="SUPFAM" id="SSF52540">
    <property type="entry name" value="P-loop containing nucleoside triphosphate hydrolases"/>
    <property type="match status" value="1"/>
</dbReference>
<dbReference type="EMBL" id="JACHVP010000003">
    <property type="protein sequence ID" value="MBB2968054.1"/>
    <property type="molecule type" value="Genomic_DNA"/>
</dbReference>
<proteinExistence type="predicted"/>
<dbReference type="RefSeq" id="WP_021762717.1">
    <property type="nucleotide sequence ID" value="NZ_JACHVP010000003.1"/>
</dbReference>
<keyword evidence="2" id="KW-1185">Reference proteome</keyword>
<sequence>MLIWINGAFGAGKTHTAFELRRRLAGAHVADPEPLGFALQRTLPAEARPDFQDLPQWRSAVVDTLQQADATHPGAVLVPMTIVRDDYFDEIVGGLRSRGVDVRHYALLASPETLRRRLSTRIAFLRTGLRRETWAVQQIDRCVAALADDRYATHVHTDHRTTDEVVEWIADHAGLPLTTPRLDPWRFQLRRLRVGLQHVRGL</sequence>
<evidence type="ECO:0000313" key="2">
    <source>
        <dbReference type="Proteomes" id="UP000538196"/>
    </source>
</evidence>
<reference evidence="1 2" key="1">
    <citation type="submission" date="2020-08" db="EMBL/GenBank/DDBJ databases">
        <title>Sequencing the genomes of 1000 actinobacteria strains.</title>
        <authorList>
            <person name="Klenk H.-P."/>
        </authorList>
    </citation>
    <scope>NUCLEOTIDE SEQUENCE [LARGE SCALE GENOMIC DNA]</scope>
    <source>
        <strain evidence="1 2">DSM 20146</strain>
    </source>
</reference>
<gene>
    <name evidence="1" type="ORF">FHX33_002824</name>
</gene>
<dbReference type="Gene3D" id="3.40.50.300">
    <property type="entry name" value="P-loop containing nucleotide triphosphate hydrolases"/>
    <property type="match status" value="1"/>
</dbReference>
<accession>A0A7W4UXD7</accession>
<name>A0A7W4UXD7_LEIAQ</name>
<comment type="caution">
    <text evidence="1">The sequence shown here is derived from an EMBL/GenBank/DDBJ whole genome shotgun (WGS) entry which is preliminary data.</text>
</comment>
<evidence type="ECO:0000313" key="1">
    <source>
        <dbReference type="EMBL" id="MBB2968054.1"/>
    </source>
</evidence>
<dbReference type="AlphaFoldDB" id="A0A7W4UXD7"/>
<protein>
    <submittedName>
        <fullName evidence="1">Uncharacterized protein</fullName>
    </submittedName>
</protein>
<organism evidence="1 2">
    <name type="scientific">Leifsonia aquatica</name>
    <name type="common">Corynebacterium aquaticum</name>
    <dbReference type="NCBI Taxonomy" id="144185"/>
    <lineage>
        <taxon>Bacteria</taxon>
        <taxon>Bacillati</taxon>
        <taxon>Actinomycetota</taxon>
        <taxon>Actinomycetes</taxon>
        <taxon>Micrococcales</taxon>
        <taxon>Microbacteriaceae</taxon>
        <taxon>Leifsonia</taxon>
    </lineage>
</organism>